<dbReference type="AlphaFoldDB" id="A0A0T5P387"/>
<name>A0A0T5P387_9RHOB</name>
<dbReference type="STRING" id="540747.SAMN04488031_12150"/>
<dbReference type="OrthoDB" id="7705857at2"/>
<accession>A0A0T5P387</accession>
<gene>
    <name evidence="2" type="ORF">RIdsm_03687</name>
    <name evidence="1" type="ORF">XM52_22570</name>
</gene>
<proteinExistence type="predicted"/>
<dbReference type="Gene3D" id="3.40.50.300">
    <property type="entry name" value="P-loop containing nucleotide triphosphate hydrolases"/>
    <property type="match status" value="1"/>
</dbReference>
<evidence type="ECO:0008006" key="5">
    <source>
        <dbReference type="Google" id="ProtNLM"/>
    </source>
</evidence>
<dbReference type="Proteomes" id="UP000051401">
    <property type="component" value="Unassembled WGS sequence"/>
</dbReference>
<dbReference type="PATRIC" id="fig|540747.5.peg.2867"/>
<evidence type="ECO:0000313" key="1">
    <source>
        <dbReference type="EMBL" id="KRS15629.1"/>
    </source>
</evidence>
<evidence type="ECO:0000313" key="3">
    <source>
        <dbReference type="Proteomes" id="UP000051401"/>
    </source>
</evidence>
<keyword evidence="3" id="KW-1185">Reference proteome</keyword>
<evidence type="ECO:0000313" key="2">
    <source>
        <dbReference type="EMBL" id="QEW27865.1"/>
    </source>
</evidence>
<reference evidence="1 3" key="1">
    <citation type="submission" date="2015-04" db="EMBL/GenBank/DDBJ databases">
        <title>The draft genome sequence of Roseovarius indicus B108T.</title>
        <authorList>
            <person name="Li G."/>
            <person name="Lai Q."/>
            <person name="Shao Z."/>
            <person name="Yan P."/>
        </authorList>
    </citation>
    <scope>NUCLEOTIDE SEQUENCE [LARGE SCALE GENOMIC DNA]</scope>
    <source>
        <strain evidence="1 3">B108</strain>
    </source>
</reference>
<sequence length="272" mass="30056">MRILVHPGFHKTGTTSVQYGLDRNAAVLADRVRVLQANDFPKAITAARRHTAQPAPRRLRNYASGFAEAVAPLDPADARPLLISSEKLLGWIPGRRENWGYADTPDFMERLADVLIGHFGEAAEITFCFTTRAAEDWQRSVYWQNLRSMRITEDFETYRARLAEGAQLDAVVAAVRARLGGRARVMARPIEELSGEPQGPLGAILRELGVAADDLVPFKSYNMQPAGAAEELLRLNRSDLDDAALTETKRKLLQDYQEAGLTRQAAERSGGG</sequence>
<dbReference type="SUPFAM" id="SSF52540">
    <property type="entry name" value="P-loop containing nucleoside triphosphate hydrolases"/>
    <property type="match status" value="1"/>
</dbReference>
<evidence type="ECO:0000313" key="4">
    <source>
        <dbReference type="Proteomes" id="UP000325785"/>
    </source>
</evidence>
<reference evidence="2 4" key="2">
    <citation type="submission" date="2018-08" db="EMBL/GenBank/DDBJ databases">
        <title>Genetic Globetrotter - A new plasmid hitch-hiking vast phylogenetic and geographic distances.</title>
        <authorList>
            <person name="Vollmers J."/>
            <person name="Petersen J."/>
        </authorList>
    </citation>
    <scope>NUCLEOTIDE SEQUENCE [LARGE SCALE GENOMIC DNA]</scope>
    <source>
        <strain evidence="2 4">DSM 26383</strain>
    </source>
</reference>
<dbReference type="EMBL" id="CP031598">
    <property type="protein sequence ID" value="QEW27865.1"/>
    <property type="molecule type" value="Genomic_DNA"/>
</dbReference>
<dbReference type="EMBL" id="LAXI01000020">
    <property type="protein sequence ID" value="KRS15629.1"/>
    <property type="molecule type" value="Genomic_DNA"/>
</dbReference>
<protein>
    <recommendedName>
        <fullName evidence="5">Sulfotransferase family protein</fullName>
    </recommendedName>
</protein>
<dbReference type="InterPro" id="IPR027417">
    <property type="entry name" value="P-loop_NTPase"/>
</dbReference>
<organism evidence="1 3">
    <name type="scientific">Roseovarius indicus</name>
    <dbReference type="NCBI Taxonomy" id="540747"/>
    <lineage>
        <taxon>Bacteria</taxon>
        <taxon>Pseudomonadati</taxon>
        <taxon>Pseudomonadota</taxon>
        <taxon>Alphaproteobacteria</taxon>
        <taxon>Rhodobacterales</taxon>
        <taxon>Roseobacteraceae</taxon>
        <taxon>Roseovarius</taxon>
    </lineage>
</organism>
<dbReference type="Proteomes" id="UP000325785">
    <property type="component" value="Chromosome"/>
</dbReference>
<dbReference type="RefSeq" id="WP_057819839.1">
    <property type="nucleotide sequence ID" value="NZ_CP031598.1"/>
</dbReference>
<dbReference type="KEGG" id="rid:RIdsm_03687"/>